<proteinExistence type="predicted"/>
<dbReference type="EMBL" id="CM010716">
    <property type="protein sequence ID" value="RZC52485.1"/>
    <property type="molecule type" value="Genomic_DNA"/>
</dbReference>
<dbReference type="PANTHER" id="PTHR33373">
    <property type="entry name" value="OS07G0479600 PROTEIN"/>
    <property type="match status" value="1"/>
</dbReference>
<feature type="transmembrane region" description="Helical" evidence="1">
    <location>
        <begin position="6"/>
        <end position="29"/>
    </location>
</feature>
<dbReference type="Proteomes" id="UP000316621">
    <property type="component" value="Chromosome 2"/>
</dbReference>
<keyword evidence="1" id="KW-1133">Transmembrane helix</keyword>
<evidence type="ECO:0000313" key="2">
    <source>
        <dbReference type="EMBL" id="RZC52485.1"/>
    </source>
</evidence>
<dbReference type="AlphaFoldDB" id="A0A4Y7IYI7"/>
<dbReference type="PANTHER" id="PTHR33373:SF1">
    <property type="entry name" value="DUF4050 DOMAIN-CONTAINING PROTEIN"/>
    <property type="match status" value="1"/>
</dbReference>
<keyword evidence="1" id="KW-0472">Membrane</keyword>
<gene>
    <name evidence="2" type="ORF">C5167_020915</name>
</gene>
<keyword evidence="1" id="KW-0812">Transmembrane</keyword>
<accession>A0A4Y7IYI7</accession>
<name>A0A4Y7IYI7_PAPSO</name>
<evidence type="ECO:0000256" key="1">
    <source>
        <dbReference type="SAM" id="Phobius"/>
    </source>
</evidence>
<dbReference type="STRING" id="3469.A0A4Y7IYI7"/>
<keyword evidence="3" id="KW-1185">Reference proteome</keyword>
<evidence type="ECO:0000313" key="3">
    <source>
        <dbReference type="Proteomes" id="UP000316621"/>
    </source>
</evidence>
<dbReference type="Gramene" id="RZC52485">
    <property type="protein sequence ID" value="RZC52485"/>
    <property type="gene ID" value="C5167_020915"/>
</dbReference>
<protein>
    <submittedName>
        <fullName evidence="2">Uncharacterized protein</fullName>
    </submittedName>
</protein>
<reference evidence="2 3" key="1">
    <citation type="journal article" date="2018" name="Science">
        <title>The opium poppy genome and morphinan production.</title>
        <authorList>
            <person name="Guo L."/>
            <person name="Winzer T."/>
            <person name="Yang X."/>
            <person name="Li Y."/>
            <person name="Ning Z."/>
            <person name="He Z."/>
            <person name="Teodor R."/>
            <person name="Lu Y."/>
            <person name="Bowser T.A."/>
            <person name="Graham I.A."/>
            <person name="Ye K."/>
        </authorList>
    </citation>
    <scope>NUCLEOTIDE SEQUENCE [LARGE SCALE GENOMIC DNA]</scope>
    <source>
        <strain evidence="3">cv. HN1</strain>
        <tissue evidence="2">Leaves</tissue>
    </source>
</reference>
<organism evidence="2 3">
    <name type="scientific">Papaver somniferum</name>
    <name type="common">Opium poppy</name>
    <dbReference type="NCBI Taxonomy" id="3469"/>
    <lineage>
        <taxon>Eukaryota</taxon>
        <taxon>Viridiplantae</taxon>
        <taxon>Streptophyta</taxon>
        <taxon>Embryophyta</taxon>
        <taxon>Tracheophyta</taxon>
        <taxon>Spermatophyta</taxon>
        <taxon>Magnoliopsida</taxon>
        <taxon>Ranunculales</taxon>
        <taxon>Papaveraceae</taxon>
        <taxon>Papaveroideae</taxon>
        <taxon>Papaver</taxon>
    </lineage>
</organism>
<sequence>MVKLTLVKSVFASIPIYLLPLFVAPLDVITKLQRFPKTSYGIPMKPRKTSSCGMERALYCSGKGGIGIKSLRSINKAVITNGGRYSGERLILARQPVRKPSILEDFWCTTSTFEMDNGTALQSQRSISYDPLSGTGSSRNPTKFVNQGKAFLSGSKLVAGGFMGSLTWVKTESPNTALYYHLVCSLRTVNVVFGQHIGWNATYGGLLGTNKPFALPALSLQDMVYFLVWYLEQEGL</sequence>